<accession>A0AAQ3KS29</accession>
<reference evidence="2 3" key="1">
    <citation type="submission" date="2023-10" db="EMBL/GenBank/DDBJ databases">
        <title>Chromosome-scale genome assembly provides insights into flower coloration mechanisms of Canna indica.</title>
        <authorList>
            <person name="Li C."/>
        </authorList>
    </citation>
    <scope>NUCLEOTIDE SEQUENCE [LARGE SCALE GENOMIC DNA]</scope>
    <source>
        <tissue evidence="2">Flower</tissue>
    </source>
</reference>
<keyword evidence="3" id="KW-1185">Reference proteome</keyword>
<sequence>MSFPSKFATSTATSATPFLWEEISRLKAKNPKISHKEAFSTAAKNWAHFPEIHFELSIKGNNHV</sequence>
<name>A0AAQ3KS29_9LILI</name>
<dbReference type="PANTHER" id="PTHR31675">
    <property type="entry name" value="PROTEIN YABBY 6-RELATED"/>
    <property type="match status" value="1"/>
</dbReference>
<dbReference type="InterPro" id="IPR006780">
    <property type="entry name" value="YABBY"/>
</dbReference>
<evidence type="ECO:0000313" key="2">
    <source>
        <dbReference type="EMBL" id="WOL10892.1"/>
    </source>
</evidence>
<dbReference type="AlphaFoldDB" id="A0AAQ3KS29"/>
<dbReference type="Proteomes" id="UP001327560">
    <property type="component" value="Chromosome 6"/>
</dbReference>
<protein>
    <recommendedName>
        <fullName evidence="1">YABBY protein C-terminal domain-containing protein</fullName>
    </recommendedName>
</protein>
<feature type="domain" description="YABBY protein C-terminal" evidence="1">
    <location>
        <begin position="17"/>
        <end position="55"/>
    </location>
</feature>
<dbReference type="EMBL" id="CP136895">
    <property type="protein sequence ID" value="WOL10892.1"/>
    <property type="molecule type" value="Genomic_DNA"/>
</dbReference>
<evidence type="ECO:0000259" key="1">
    <source>
        <dbReference type="Pfam" id="PF04690"/>
    </source>
</evidence>
<proteinExistence type="predicted"/>
<gene>
    <name evidence="2" type="ORF">Cni_G19651</name>
</gene>
<dbReference type="GO" id="GO:0010158">
    <property type="term" value="P:abaxial cell fate specification"/>
    <property type="evidence" value="ECO:0007669"/>
    <property type="project" value="TreeGrafter"/>
</dbReference>
<dbReference type="PANTHER" id="PTHR31675:SF30">
    <property type="entry name" value="AXIAL REGULATOR YABBY 2-RELATED"/>
    <property type="match status" value="1"/>
</dbReference>
<dbReference type="Pfam" id="PF04690">
    <property type="entry name" value="YABBY"/>
    <property type="match status" value="1"/>
</dbReference>
<organism evidence="2 3">
    <name type="scientific">Canna indica</name>
    <name type="common">Indian-shot</name>
    <dbReference type="NCBI Taxonomy" id="4628"/>
    <lineage>
        <taxon>Eukaryota</taxon>
        <taxon>Viridiplantae</taxon>
        <taxon>Streptophyta</taxon>
        <taxon>Embryophyta</taxon>
        <taxon>Tracheophyta</taxon>
        <taxon>Spermatophyta</taxon>
        <taxon>Magnoliopsida</taxon>
        <taxon>Liliopsida</taxon>
        <taxon>Zingiberales</taxon>
        <taxon>Cannaceae</taxon>
        <taxon>Canna</taxon>
    </lineage>
</organism>
<evidence type="ECO:0000313" key="3">
    <source>
        <dbReference type="Proteomes" id="UP001327560"/>
    </source>
</evidence>
<dbReference type="InterPro" id="IPR056775">
    <property type="entry name" value="YABBY_C"/>
</dbReference>
<dbReference type="GO" id="GO:0005634">
    <property type="term" value="C:nucleus"/>
    <property type="evidence" value="ECO:0007669"/>
    <property type="project" value="TreeGrafter"/>
</dbReference>